<keyword evidence="1" id="KW-0547">Nucleotide-binding</keyword>
<evidence type="ECO:0000313" key="4">
    <source>
        <dbReference type="EMBL" id="KEI72681.1"/>
    </source>
</evidence>
<keyword evidence="3" id="KW-0812">Transmembrane</keyword>
<dbReference type="Gene3D" id="3.40.50.300">
    <property type="entry name" value="P-loop containing nucleotide triphosphate hydrolases"/>
    <property type="match status" value="1"/>
</dbReference>
<evidence type="ECO:0000313" key="5">
    <source>
        <dbReference type="Proteomes" id="UP000027997"/>
    </source>
</evidence>
<dbReference type="InterPro" id="IPR033756">
    <property type="entry name" value="YlxH/NBP35"/>
</dbReference>
<dbReference type="eggNOG" id="COG0455">
    <property type="taxonomic scope" value="Bacteria"/>
</dbReference>
<dbReference type="SUPFAM" id="SSF52540">
    <property type="entry name" value="P-loop containing nucleoside triphosphate hydrolases"/>
    <property type="match status" value="1"/>
</dbReference>
<accession>A0A081KEV5</accession>
<dbReference type="GO" id="GO:0005524">
    <property type="term" value="F:ATP binding"/>
    <property type="evidence" value="ECO:0007669"/>
    <property type="project" value="UniProtKB-KW"/>
</dbReference>
<gene>
    <name evidence="4" type="ORF">GV64_19875</name>
</gene>
<evidence type="ECO:0000256" key="1">
    <source>
        <dbReference type="ARBA" id="ARBA00022741"/>
    </source>
</evidence>
<dbReference type="EMBL" id="JOJP01000001">
    <property type="protein sequence ID" value="KEI72681.1"/>
    <property type="molecule type" value="Genomic_DNA"/>
</dbReference>
<dbReference type="Pfam" id="PF10609">
    <property type="entry name" value="ParA"/>
    <property type="match status" value="1"/>
</dbReference>
<dbReference type="AlphaFoldDB" id="A0A081KEV5"/>
<feature type="transmembrane region" description="Helical" evidence="3">
    <location>
        <begin position="6"/>
        <end position="34"/>
    </location>
</feature>
<protein>
    <recommendedName>
        <fullName evidence="6">AAA domain-containing protein</fullName>
    </recommendedName>
</protein>
<keyword evidence="2" id="KW-0067">ATP-binding</keyword>
<keyword evidence="3" id="KW-0472">Membrane</keyword>
<dbReference type="GO" id="GO:0016887">
    <property type="term" value="F:ATP hydrolysis activity"/>
    <property type="evidence" value="ECO:0007669"/>
    <property type="project" value="TreeGrafter"/>
</dbReference>
<dbReference type="InterPro" id="IPR027417">
    <property type="entry name" value="P-loop_NTPase"/>
</dbReference>
<keyword evidence="5" id="KW-1185">Reference proteome</keyword>
<name>A0A081KEV5_9GAMM</name>
<dbReference type="PANTHER" id="PTHR43384">
    <property type="entry name" value="SEPTUM SITE-DETERMINING PROTEIN MIND HOMOLOG, CHLOROPLASTIC-RELATED"/>
    <property type="match status" value="1"/>
</dbReference>
<dbReference type="STRING" id="305900.GV64_19875"/>
<dbReference type="PANTHER" id="PTHR43384:SF4">
    <property type="entry name" value="CELLULOSE BIOSYNTHESIS PROTEIN BCSQ-RELATED"/>
    <property type="match status" value="1"/>
</dbReference>
<dbReference type="GO" id="GO:0009898">
    <property type="term" value="C:cytoplasmic side of plasma membrane"/>
    <property type="evidence" value="ECO:0007669"/>
    <property type="project" value="TreeGrafter"/>
</dbReference>
<evidence type="ECO:0008006" key="6">
    <source>
        <dbReference type="Google" id="ProtNLM"/>
    </source>
</evidence>
<organism evidence="4 5">
    <name type="scientific">Endozoicomonas elysicola</name>
    <dbReference type="NCBI Taxonomy" id="305900"/>
    <lineage>
        <taxon>Bacteria</taxon>
        <taxon>Pseudomonadati</taxon>
        <taxon>Pseudomonadota</taxon>
        <taxon>Gammaproteobacteria</taxon>
        <taxon>Oceanospirillales</taxon>
        <taxon>Endozoicomonadaceae</taxon>
        <taxon>Endozoicomonas</taxon>
    </lineage>
</organism>
<proteinExistence type="predicted"/>
<reference evidence="4 5" key="1">
    <citation type="submission" date="2014-06" db="EMBL/GenBank/DDBJ databases">
        <title>Whole Genome Sequences of Three Symbiotic Endozoicomonas Bacteria.</title>
        <authorList>
            <person name="Neave M.J."/>
            <person name="Apprill A."/>
            <person name="Voolstra C.R."/>
        </authorList>
    </citation>
    <scope>NUCLEOTIDE SEQUENCE [LARGE SCALE GENOMIC DNA]</scope>
    <source>
        <strain evidence="4 5">DSM 22380</strain>
    </source>
</reference>
<comment type="caution">
    <text evidence="4">The sequence shown here is derived from an EMBL/GenBank/DDBJ whole genome shotgun (WGS) entry which is preliminary data.</text>
</comment>
<evidence type="ECO:0000256" key="3">
    <source>
        <dbReference type="SAM" id="Phobius"/>
    </source>
</evidence>
<sequence length="327" mass="36455">MVFLVLIFLGCIDVFIFFKKVGMFIDVYSLSFFYMHFLSNGKNKVRTMTQVKKRVIAVSGCKGGVGKTVVAVNLALALTKLSQRVVLMDGNLSVPDVEFTLGLDEEVKRDQLSSEFVFSGFSQEEISSQQKVLLEGPSGVRVYTPDADGEWQDNIQIIKAVELIQGMDDLASDLDTLIIDTAPGLAPDNVTLIQAATEVMVVINQEDVSVVDAVRQIRLLYQVFNVHQFYIVVNLVSSRRGGAKQFEKLQQYLKDDKQIVLSYLGAIPYDKAVSEAAFKQSALLSVNNDCRAARAFHRIGHQLSKLPVPEPKGRIEFFLPGRIKERI</sequence>
<dbReference type="Proteomes" id="UP000027997">
    <property type="component" value="Unassembled WGS sequence"/>
</dbReference>
<dbReference type="InterPro" id="IPR050625">
    <property type="entry name" value="ParA/MinD_ATPase"/>
</dbReference>
<evidence type="ECO:0000256" key="2">
    <source>
        <dbReference type="ARBA" id="ARBA00022840"/>
    </source>
</evidence>
<dbReference type="GO" id="GO:0051782">
    <property type="term" value="P:negative regulation of cell division"/>
    <property type="evidence" value="ECO:0007669"/>
    <property type="project" value="TreeGrafter"/>
</dbReference>
<keyword evidence="3" id="KW-1133">Transmembrane helix</keyword>
<dbReference type="GO" id="GO:0005829">
    <property type="term" value="C:cytosol"/>
    <property type="evidence" value="ECO:0007669"/>
    <property type="project" value="TreeGrafter"/>
</dbReference>